<gene>
    <name evidence="1" type="primary">AGD9</name>
    <name evidence="1" type="ORF">SPIL2461_LOCUS17019</name>
</gene>
<name>A0A812VPQ7_SYMPI</name>
<feature type="non-terminal residue" evidence="1">
    <location>
        <position position="353"/>
    </location>
</feature>
<accession>A0A812VPQ7</accession>
<dbReference type="SUPFAM" id="SSF50998">
    <property type="entry name" value="Quinoprotein alcohol dehydrogenase-like"/>
    <property type="match status" value="1"/>
</dbReference>
<protein>
    <submittedName>
        <fullName evidence="1">AGD9 protein</fullName>
    </submittedName>
</protein>
<sequence length="353" mass="37421">VLVGGSFGLQCFNAAGLKLWDLPAVQEVKALSPVRGGRVAALTENGTVAVVGHSGSLLAHRRFGYDYVTSVELFSDGRVVLGAFTNNWASNPVQIARVEIYSWDLQTRQAQTWGQFTASELDAARNMADTRIYSLAISEDEAYVYAAGESAGGNTIFRYNGLDLVTKTARDTGTPMWMAKSAAHIGYVARIRSSDGEVESGTFVAPILQSKGRLNTFRTRDGGLVHDAQNGAVYLTGTSTCCLADRETMTFAGQSVGGYAGSDTSLIVFTEGLDKRLLWTTFGAESNKGKPAALTLSEGQLAIGAVMHGGTAITTENAVQSTPPDLHPCGTSAKPNKDAWVAVVPTRDLQSAP</sequence>
<dbReference type="InterPro" id="IPR011047">
    <property type="entry name" value="Quinoprotein_ADH-like_sf"/>
</dbReference>
<dbReference type="OrthoDB" id="6126056at2759"/>
<evidence type="ECO:0000313" key="1">
    <source>
        <dbReference type="EMBL" id="CAE7642268.1"/>
    </source>
</evidence>
<dbReference type="Proteomes" id="UP000649617">
    <property type="component" value="Unassembled WGS sequence"/>
</dbReference>
<proteinExistence type="predicted"/>
<reference evidence="1" key="1">
    <citation type="submission" date="2021-02" db="EMBL/GenBank/DDBJ databases">
        <authorList>
            <person name="Dougan E. K."/>
            <person name="Rhodes N."/>
            <person name="Thang M."/>
            <person name="Chan C."/>
        </authorList>
    </citation>
    <scope>NUCLEOTIDE SEQUENCE</scope>
</reference>
<evidence type="ECO:0000313" key="2">
    <source>
        <dbReference type="Proteomes" id="UP000649617"/>
    </source>
</evidence>
<keyword evidence="2" id="KW-1185">Reference proteome</keyword>
<comment type="caution">
    <text evidence="1">The sequence shown here is derived from an EMBL/GenBank/DDBJ whole genome shotgun (WGS) entry which is preliminary data.</text>
</comment>
<dbReference type="AlphaFoldDB" id="A0A812VPQ7"/>
<organism evidence="1 2">
    <name type="scientific">Symbiodinium pilosum</name>
    <name type="common">Dinoflagellate</name>
    <dbReference type="NCBI Taxonomy" id="2952"/>
    <lineage>
        <taxon>Eukaryota</taxon>
        <taxon>Sar</taxon>
        <taxon>Alveolata</taxon>
        <taxon>Dinophyceae</taxon>
        <taxon>Suessiales</taxon>
        <taxon>Symbiodiniaceae</taxon>
        <taxon>Symbiodinium</taxon>
    </lineage>
</organism>
<dbReference type="EMBL" id="CAJNIZ010042886">
    <property type="protein sequence ID" value="CAE7642268.1"/>
    <property type="molecule type" value="Genomic_DNA"/>
</dbReference>